<evidence type="ECO:0000313" key="3">
    <source>
        <dbReference type="Proteomes" id="UP000605013"/>
    </source>
</evidence>
<evidence type="ECO:0008006" key="4">
    <source>
        <dbReference type="Google" id="ProtNLM"/>
    </source>
</evidence>
<evidence type="ECO:0000313" key="2">
    <source>
        <dbReference type="EMBL" id="MBL7560523.1"/>
    </source>
</evidence>
<protein>
    <recommendedName>
        <fullName evidence="4">Rieske domain-containing protein</fullName>
    </recommendedName>
</protein>
<feature type="chain" id="PRO_5045322929" description="Rieske domain-containing protein" evidence="1">
    <location>
        <begin position="23"/>
        <end position="148"/>
    </location>
</feature>
<evidence type="ECO:0000256" key="1">
    <source>
        <dbReference type="SAM" id="SignalP"/>
    </source>
</evidence>
<dbReference type="EMBL" id="JAEMEF010000011">
    <property type="protein sequence ID" value="MBL7560523.1"/>
    <property type="molecule type" value="Genomic_DNA"/>
</dbReference>
<comment type="caution">
    <text evidence="2">The sequence shown here is derived from an EMBL/GenBank/DDBJ whole genome shotgun (WGS) entry which is preliminary data.</text>
</comment>
<accession>A0ABS1WN35</accession>
<dbReference type="Proteomes" id="UP000605013">
    <property type="component" value="Unassembled WGS sequence"/>
</dbReference>
<organism evidence="2 3">
    <name type="scientific">Olleya sediminilitoris</name>
    <dbReference type="NCBI Taxonomy" id="2795739"/>
    <lineage>
        <taxon>Bacteria</taxon>
        <taxon>Pseudomonadati</taxon>
        <taxon>Bacteroidota</taxon>
        <taxon>Flavobacteriia</taxon>
        <taxon>Flavobacteriales</taxon>
        <taxon>Flavobacteriaceae</taxon>
    </lineage>
</organism>
<name>A0ABS1WN35_9FLAO</name>
<keyword evidence="1" id="KW-0732">Signal</keyword>
<feature type="signal peptide" evidence="1">
    <location>
        <begin position="1"/>
        <end position="22"/>
    </location>
</feature>
<sequence>MLRSLYTLILCSVILFSCHNNNDDDNGSNFIPDITFDTANTINTTLPQYNDLEFPGGTVVLNGYGYNGIVVYYTGNQYYAFEITDPNHVPTNCSVLTIEGGIATCGCDDANSYSIAGGGVPFDGTDVQFSLKPYFVEANGNVIRVYNN</sequence>
<dbReference type="PROSITE" id="PS51257">
    <property type="entry name" value="PROKAR_LIPOPROTEIN"/>
    <property type="match status" value="1"/>
</dbReference>
<keyword evidence="3" id="KW-1185">Reference proteome</keyword>
<reference evidence="2 3" key="1">
    <citation type="submission" date="2020-12" db="EMBL/GenBank/DDBJ databases">
        <title>Olleya sediminilitoris sp. nov., isolated from a tidal flat.</title>
        <authorList>
            <person name="Park S."/>
            <person name="Yoon J.-H."/>
        </authorList>
    </citation>
    <scope>NUCLEOTIDE SEQUENCE [LARGE SCALE GENOMIC DNA]</scope>
    <source>
        <strain evidence="2 3">YSTF-M6</strain>
    </source>
</reference>
<proteinExistence type="predicted"/>
<dbReference type="RefSeq" id="WP_054852110.1">
    <property type="nucleotide sequence ID" value="NZ_JAEMEF010000011.1"/>
</dbReference>
<gene>
    <name evidence="2" type="ORF">JAO71_12010</name>
</gene>